<sequence length="153" mass="17623">MIAYLSGAMEYANDEGEGWRKNITEWLSTNLGHSVINPVEESRFIITNTNSHDYRNWKETDLARYKNFVNQFVIRDIDAVTKEANYIICFWNEDVFKGAGTHGEVTLAFEHSIPVYLVNQVPLTDLSGWIIACSTDIFENFEELKLFLLSKFG</sequence>
<name>A0A381N072_9ZZZZ</name>
<protein>
    <recommendedName>
        <fullName evidence="2">Nucleoside 2-deoxyribosyltransferase</fullName>
    </recommendedName>
</protein>
<organism evidence="1">
    <name type="scientific">marine metagenome</name>
    <dbReference type="NCBI Taxonomy" id="408172"/>
    <lineage>
        <taxon>unclassified sequences</taxon>
        <taxon>metagenomes</taxon>
        <taxon>ecological metagenomes</taxon>
    </lineage>
</organism>
<reference evidence="1" key="1">
    <citation type="submission" date="2018-05" db="EMBL/GenBank/DDBJ databases">
        <authorList>
            <person name="Lanie J.A."/>
            <person name="Ng W.-L."/>
            <person name="Kazmierczak K.M."/>
            <person name="Andrzejewski T.M."/>
            <person name="Davidsen T.M."/>
            <person name="Wayne K.J."/>
            <person name="Tettelin H."/>
            <person name="Glass J.I."/>
            <person name="Rusch D."/>
            <person name="Podicherti R."/>
            <person name="Tsui H.-C.T."/>
            <person name="Winkler M.E."/>
        </authorList>
    </citation>
    <scope>NUCLEOTIDE SEQUENCE</scope>
</reference>
<accession>A0A381N072</accession>
<dbReference type="EMBL" id="UINC01000046">
    <property type="protein sequence ID" value="SUZ47996.1"/>
    <property type="molecule type" value="Genomic_DNA"/>
</dbReference>
<proteinExistence type="predicted"/>
<dbReference type="AlphaFoldDB" id="A0A381N072"/>
<evidence type="ECO:0000313" key="1">
    <source>
        <dbReference type="EMBL" id="SUZ47996.1"/>
    </source>
</evidence>
<evidence type="ECO:0008006" key="2">
    <source>
        <dbReference type="Google" id="ProtNLM"/>
    </source>
</evidence>
<gene>
    <name evidence="1" type="ORF">METZ01_LOCUS850</name>
</gene>